<dbReference type="AlphaFoldDB" id="A7HUT0"/>
<dbReference type="Proteomes" id="UP000006377">
    <property type="component" value="Chromosome"/>
</dbReference>
<dbReference type="STRING" id="402881.Plav_2049"/>
<reference evidence="3 4" key="1">
    <citation type="journal article" date="2011" name="Stand. Genomic Sci.">
        <title>Complete genome sequence of Parvibaculum lavamentivorans type strain (DS-1(T)).</title>
        <authorList>
            <person name="Schleheck D."/>
            <person name="Weiss M."/>
            <person name="Pitluck S."/>
            <person name="Bruce D."/>
            <person name="Land M.L."/>
            <person name="Han S."/>
            <person name="Saunders E."/>
            <person name="Tapia R."/>
            <person name="Detter C."/>
            <person name="Brettin T."/>
            <person name="Han J."/>
            <person name="Woyke T."/>
            <person name="Goodwin L."/>
            <person name="Pennacchio L."/>
            <person name="Nolan M."/>
            <person name="Cook A.M."/>
            <person name="Kjelleberg S."/>
            <person name="Thomas T."/>
        </authorList>
    </citation>
    <scope>NUCLEOTIDE SEQUENCE [LARGE SCALE GENOMIC DNA]</scope>
    <source>
        <strain evidence="4">DS-1 / DSM 13023 / NCIMB 13966</strain>
    </source>
</reference>
<feature type="coiled-coil region" evidence="1">
    <location>
        <begin position="375"/>
        <end position="409"/>
    </location>
</feature>
<evidence type="ECO:0000259" key="2">
    <source>
        <dbReference type="Pfam" id="PF13476"/>
    </source>
</evidence>
<sequence length="631" mass="72175">MSYSHFHIRRLRVLLKGASVYDQSFHAGVNIIRGENGSGKSTIADFIFYILGGEFDNWKTVAANCDEVQAEVATQGGVLTLRREIDRAQTPMHVFFGPMVDAEQHGLDGWETYPIRRSESRESFSQVLFRASGIPEAQSQGAANITMNQLMRLLYSDQRTPAAFLFRFEPFDTREIREAVGDLVCGLSVYELYEIELNLRKLDKQFDEKNRQYTALLSVLPPDEALSRVETIDSRVVNMIAEYDRLATEIDNVDELLDSGRAQEFIAGQKKAADELRNYRKQIALNEQNLHINELEVADLTNFLEYLEDLAEKLPRAQTSSDIVGNIDFTHCPACLAPLSDSLGPEHCVLCGTKTDPEHERSRYLQIKMDLDIQIRESRQLLEEKKRSSANMERELRRLRLNYQAELSEYTVRYEISISPRDSFVAERYQRLGQIDRELSELTRLRERALEIQSLSDEKAALQEQINSLKDRQKALEVASGQRRRQALTRVSETAKAILKQDLDRQDEFQNAQSVAVNFGDNSVLVDGELNFAESSNVIVKNAVILSLLLAATQDKKFYHPRFVLFDNIEDKGMEQNRSHNFQEIILRASEDAELDHQIIFTTSMFNPSLDEDKYAIGPHYTHENRTLSVG</sequence>
<feature type="coiled-coil region" evidence="1">
    <location>
        <begin position="445"/>
        <end position="479"/>
    </location>
</feature>
<evidence type="ECO:0000313" key="3">
    <source>
        <dbReference type="EMBL" id="ABS63663.1"/>
    </source>
</evidence>
<name>A7HUT0_PARL1</name>
<dbReference type="GO" id="GO:0006302">
    <property type="term" value="P:double-strand break repair"/>
    <property type="evidence" value="ECO:0007669"/>
    <property type="project" value="InterPro"/>
</dbReference>
<evidence type="ECO:0000256" key="1">
    <source>
        <dbReference type="SAM" id="Coils"/>
    </source>
</evidence>
<protein>
    <recommendedName>
        <fullName evidence="2">Rad50/SbcC-type AAA domain-containing protein</fullName>
    </recommendedName>
</protein>
<dbReference type="GO" id="GO:0016887">
    <property type="term" value="F:ATP hydrolysis activity"/>
    <property type="evidence" value="ECO:0007669"/>
    <property type="project" value="InterPro"/>
</dbReference>
<evidence type="ECO:0000313" key="4">
    <source>
        <dbReference type="Proteomes" id="UP000006377"/>
    </source>
</evidence>
<dbReference type="PANTHER" id="PTHR32114">
    <property type="entry name" value="ABC TRANSPORTER ABCH.3"/>
    <property type="match status" value="1"/>
</dbReference>
<dbReference type="InterPro" id="IPR027417">
    <property type="entry name" value="P-loop_NTPase"/>
</dbReference>
<dbReference type="SUPFAM" id="SSF52540">
    <property type="entry name" value="P-loop containing nucleoside triphosphate hydrolases"/>
    <property type="match status" value="1"/>
</dbReference>
<feature type="domain" description="Rad50/SbcC-type AAA" evidence="2">
    <location>
        <begin position="25"/>
        <end position="137"/>
    </location>
</feature>
<dbReference type="KEGG" id="pla:Plav_2049"/>
<dbReference type="InterPro" id="IPR038729">
    <property type="entry name" value="Rad50/SbcC_AAA"/>
</dbReference>
<proteinExistence type="predicted"/>
<dbReference type="Gene3D" id="3.40.50.300">
    <property type="entry name" value="P-loop containing nucleotide triphosphate hydrolases"/>
    <property type="match status" value="1"/>
</dbReference>
<dbReference type="HOGENOM" id="CLU_029252_0_0_5"/>
<accession>A7HUT0</accession>
<dbReference type="PANTHER" id="PTHR32114:SF2">
    <property type="entry name" value="ABC TRANSPORTER ABCH.3"/>
    <property type="match status" value="1"/>
</dbReference>
<dbReference type="OrthoDB" id="8107482at2"/>
<keyword evidence="1" id="KW-0175">Coiled coil</keyword>
<dbReference type="eggNOG" id="COG1196">
    <property type="taxonomic scope" value="Bacteria"/>
</dbReference>
<keyword evidence="4" id="KW-1185">Reference proteome</keyword>
<dbReference type="EMBL" id="CP000774">
    <property type="protein sequence ID" value="ABS63663.1"/>
    <property type="molecule type" value="Genomic_DNA"/>
</dbReference>
<dbReference type="Pfam" id="PF13476">
    <property type="entry name" value="AAA_23"/>
    <property type="match status" value="1"/>
</dbReference>
<organism evidence="3 4">
    <name type="scientific">Parvibaculum lavamentivorans (strain DS-1 / DSM 13023 / NCIMB 13966)</name>
    <dbReference type="NCBI Taxonomy" id="402881"/>
    <lineage>
        <taxon>Bacteria</taxon>
        <taxon>Pseudomonadati</taxon>
        <taxon>Pseudomonadota</taxon>
        <taxon>Alphaproteobacteria</taxon>
        <taxon>Hyphomicrobiales</taxon>
        <taxon>Parvibaculaceae</taxon>
        <taxon>Parvibaculum</taxon>
    </lineage>
</organism>
<gene>
    <name evidence="3" type="ordered locus">Plav_2049</name>
</gene>